<dbReference type="GO" id="GO:0032259">
    <property type="term" value="P:methylation"/>
    <property type="evidence" value="ECO:0007669"/>
    <property type="project" value="UniProtKB-KW"/>
</dbReference>
<keyword evidence="1" id="KW-0808">Transferase</keyword>
<dbReference type="Proteomes" id="UP000187651">
    <property type="component" value="Unassembled WGS sequence"/>
</dbReference>
<dbReference type="AlphaFoldDB" id="A0A1G9UBT8"/>
<accession>A0A1G9UBT8</accession>
<evidence type="ECO:0000313" key="2">
    <source>
        <dbReference type="Proteomes" id="UP000187651"/>
    </source>
</evidence>
<gene>
    <name evidence="1" type="ORF">SAMN05216544_0700</name>
</gene>
<dbReference type="NCBIfam" id="NF038110">
    <property type="entry name" value="Lys_methyl_FliB"/>
    <property type="match status" value="1"/>
</dbReference>
<organism evidence="1 2">
    <name type="scientific">Lachnospira pectinoschiza</name>
    <dbReference type="NCBI Taxonomy" id="28052"/>
    <lineage>
        <taxon>Bacteria</taxon>
        <taxon>Bacillati</taxon>
        <taxon>Bacillota</taxon>
        <taxon>Clostridia</taxon>
        <taxon>Lachnospirales</taxon>
        <taxon>Lachnospiraceae</taxon>
        <taxon>Lachnospira</taxon>
    </lineage>
</organism>
<keyword evidence="1" id="KW-0489">Methyltransferase</keyword>
<sequence length="395" mass="46567">MKLRVPFYYNDFHCITDRCNDNCCVGGWEIDIDEETYDYYQSLSGELGETIRNSIVTSEDGEHMFKLNNGHCPLLLDSGLCKVHAELGEEHLGVVCSQFPRYSEYFGEYKESGIGLACEEAARIVLSANEKFSLVESELDEEVVEDSEFDKEYADIIFAARDIIFKILEKKELLIHERLACILELSDKMQDLINEDDYEGLNDLISNYDQSDVETTLMSINREYEDGRFDSLSETEGIRSIIYAYEDMEVLNDEWERDIKDVVFKFHEALTIEEYYTYNSRFFALIQERMDEYKNLLQYFVFRYFAKAIYDHDVLSKAKMLITNFFVIKEMDMAKWIDKGWNFTHEDQLDVIHVFSRQVEYSEENMEVLYEAFIFDEIFEKDNLMGLLWIDSVSI</sequence>
<dbReference type="EMBL" id="FNHZ01000001">
    <property type="protein sequence ID" value="SDM57332.1"/>
    <property type="molecule type" value="Genomic_DNA"/>
</dbReference>
<reference evidence="2" key="1">
    <citation type="submission" date="2016-10" db="EMBL/GenBank/DDBJ databases">
        <authorList>
            <person name="Varghese N."/>
            <person name="Submissions S."/>
        </authorList>
    </citation>
    <scope>NUCLEOTIDE SEQUENCE [LARGE SCALE GENOMIC DNA]</scope>
    <source>
        <strain evidence="2">M83</strain>
    </source>
</reference>
<dbReference type="GO" id="GO:0008168">
    <property type="term" value="F:methyltransferase activity"/>
    <property type="evidence" value="ECO:0007669"/>
    <property type="project" value="UniProtKB-KW"/>
</dbReference>
<keyword evidence="2" id="KW-1185">Reference proteome</keyword>
<evidence type="ECO:0000313" key="1">
    <source>
        <dbReference type="EMBL" id="SDM57332.1"/>
    </source>
</evidence>
<protein>
    <submittedName>
        <fullName evidence="1">Lysine-N-methylase</fullName>
    </submittedName>
</protein>
<name>A0A1G9UBT8_9FIRM</name>
<dbReference type="OrthoDB" id="86584at2"/>
<dbReference type="RefSeq" id="WP_074520927.1">
    <property type="nucleotide sequence ID" value="NZ_FNHZ01000001.1"/>
</dbReference>
<proteinExistence type="predicted"/>